<name>A0A9W9J138_9EURO</name>
<accession>A0A9W9J138</accession>
<feature type="compositionally biased region" description="Basic and acidic residues" evidence="1">
    <location>
        <begin position="101"/>
        <end position="125"/>
    </location>
</feature>
<reference evidence="3" key="1">
    <citation type="submission" date="2022-11" db="EMBL/GenBank/DDBJ databases">
        <authorList>
            <person name="Petersen C."/>
        </authorList>
    </citation>
    <scope>NUCLEOTIDE SEQUENCE</scope>
    <source>
        <strain evidence="3">IBT 16849</strain>
    </source>
</reference>
<dbReference type="Pfam" id="PF21762">
    <property type="entry name" value="DEDDh_C"/>
    <property type="match status" value="1"/>
</dbReference>
<dbReference type="GO" id="GO:0005634">
    <property type="term" value="C:nucleus"/>
    <property type="evidence" value="ECO:0007669"/>
    <property type="project" value="TreeGrafter"/>
</dbReference>
<dbReference type="Proteomes" id="UP001150879">
    <property type="component" value="Unassembled WGS sequence"/>
</dbReference>
<evidence type="ECO:0000259" key="2">
    <source>
        <dbReference type="Pfam" id="PF21762"/>
    </source>
</evidence>
<sequence length="619" mass="69450">MDVRQRLELLLEGDAGLKDLNTNLNKAQAVQPARVSDGADLVAEPEKAKQGVSGYAFPVDFDPEKGMKYPKSGQFPLSYIRTHVVGELAESEDNLTDIDQDDRAPSRTPIDHDSSDELKDEHGSVSDEEPVTAIQFASSFTPAVTMARFPFKYLHGENFKKVNDRFYAGDKFWNRTWDLYYLSVPKAISPASFLLIPTFQAQALISEINSALNIKLTLVGTGKEGLVMEFNNEKLVRPLFLGRSSTPGQKAKLYGRIPPGLENWGPWTKLVEPHVFEEFEKKIKQSIATIKNKHHGKQASRDAQMKKWQECLCRAQAYFGLRPAFQPNVPQPSFTNGQVDAIDVLKPVKWTFQDAPIFICIDLEWMDRYGWLTEVGISTLDMMDLQGVVPGDYGHMWMKQVRSRHLRVAEYRNWVNSTYSTGCPGSFRFGKSEMIASAEVGKVVDAAFHPPYMVPLKDEMVPSYKNQKRTVILVGLDLHGDIMHLQKAGSKVFINKDGPSSVIRETFDVAELYRVEAGESQKRGLRALLGILNILSPDLHNAGNDAHYTLHALVRMMLRVAGEKPWGYESAEVSDAELKPEPSNTPKVTINPKDMPKFESMVPTCEEAVDTDDAAVWSH</sequence>
<feature type="region of interest" description="Disordered" evidence="1">
    <location>
        <begin position="91"/>
        <end position="128"/>
    </location>
</feature>
<dbReference type="PANTHER" id="PTHR28083">
    <property type="entry name" value="GOOD FOR FULL DBP5 ACTIVITY PROTEIN 2"/>
    <property type="match status" value="1"/>
</dbReference>
<dbReference type="InterPro" id="IPR040151">
    <property type="entry name" value="Gfd2/YDR514C-like"/>
</dbReference>
<feature type="compositionally biased region" description="Acidic residues" evidence="1">
    <location>
        <begin position="91"/>
        <end position="100"/>
    </location>
</feature>
<proteinExistence type="predicted"/>
<dbReference type="PANTHER" id="PTHR28083:SF1">
    <property type="entry name" value="GOOD FOR FULL DBP5 ACTIVITY PROTEIN 2"/>
    <property type="match status" value="1"/>
</dbReference>
<evidence type="ECO:0000256" key="1">
    <source>
        <dbReference type="SAM" id="MobiDB-lite"/>
    </source>
</evidence>
<keyword evidence="4" id="KW-1185">Reference proteome</keyword>
<comment type="caution">
    <text evidence="3">The sequence shown here is derived from an EMBL/GenBank/DDBJ whole genome shotgun (WGS) entry which is preliminary data.</text>
</comment>
<dbReference type="InterPro" id="IPR012337">
    <property type="entry name" value="RNaseH-like_sf"/>
</dbReference>
<dbReference type="EMBL" id="JAPQKP010000005">
    <property type="protein sequence ID" value="KAJ5188698.1"/>
    <property type="molecule type" value="Genomic_DNA"/>
</dbReference>
<reference evidence="3" key="2">
    <citation type="journal article" date="2023" name="IMA Fungus">
        <title>Comparative genomic study of the Penicillium genus elucidates a diverse pangenome and 15 lateral gene transfer events.</title>
        <authorList>
            <person name="Petersen C."/>
            <person name="Sorensen T."/>
            <person name="Nielsen M.R."/>
            <person name="Sondergaard T.E."/>
            <person name="Sorensen J.L."/>
            <person name="Fitzpatrick D.A."/>
            <person name="Frisvad J.C."/>
            <person name="Nielsen K.L."/>
        </authorList>
    </citation>
    <scope>NUCLEOTIDE SEQUENCE</scope>
    <source>
        <strain evidence="3">IBT 16849</strain>
    </source>
</reference>
<evidence type="ECO:0000313" key="4">
    <source>
        <dbReference type="Proteomes" id="UP001150879"/>
    </source>
</evidence>
<dbReference type="SUPFAM" id="SSF53098">
    <property type="entry name" value="Ribonuclease H-like"/>
    <property type="match status" value="1"/>
</dbReference>
<dbReference type="AlphaFoldDB" id="A0A9W9J138"/>
<protein>
    <recommendedName>
        <fullName evidence="2">Gfd2/YDR514C-like C-terminal domain-containing protein</fullName>
    </recommendedName>
</protein>
<dbReference type="InterPro" id="IPR048519">
    <property type="entry name" value="Gfd2/YDR514C-like_C"/>
</dbReference>
<organism evidence="3 4">
    <name type="scientific">Penicillium cf. griseofulvum</name>
    <dbReference type="NCBI Taxonomy" id="2972120"/>
    <lineage>
        <taxon>Eukaryota</taxon>
        <taxon>Fungi</taxon>
        <taxon>Dikarya</taxon>
        <taxon>Ascomycota</taxon>
        <taxon>Pezizomycotina</taxon>
        <taxon>Eurotiomycetes</taxon>
        <taxon>Eurotiomycetidae</taxon>
        <taxon>Eurotiales</taxon>
        <taxon>Aspergillaceae</taxon>
        <taxon>Penicillium</taxon>
    </lineage>
</organism>
<dbReference type="OrthoDB" id="5953249at2759"/>
<evidence type="ECO:0000313" key="3">
    <source>
        <dbReference type="EMBL" id="KAJ5188698.1"/>
    </source>
</evidence>
<feature type="domain" description="Gfd2/YDR514C-like C-terminal" evidence="2">
    <location>
        <begin position="357"/>
        <end position="556"/>
    </location>
</feature>
<gene>
    <name evidence="3" type="ORF">N7472_007712</name>
</gene>